<dbReference type="InterPro" id="IPR036388">
    <property type="entry name" value="WH-like_DNA-bd_sf"/>
</dbReference>
<evidence type="ECO:0000256" key="1">
    <source>
        <dbReference type="ARBA" id="ARBA00009437"/>
    </source>
</evidence>
<dbReference type="InterPro" id="IPR005119">
    <property type="entry name" value="LysR_subst-bd"/>
</dbReference>
<dbReference type="InterPro" id="IPR050950">
    <property type="entry name" value="HTH-type_LysR_regulators"/>
</dbReference>
<dbReference type="InterPro" id="IPR000847">
    <property type="entry name" value="LysR_HTH_N"/>
</dbReference>
<comment type="similarity">
    <text evidence="1">Belongs to the LysR transcriptional regulatory family.</text>
</comment>
<dbReference type="Proteomes" id="UP000050973">
    <property type="component" value="Unassembled WGS sequence"/>
</dbReference>
<proteinExistence type="inferred from homology"/>
<evidence type="ECO:0000259" key="5">
    <source>
        <dbReference type="PROSITE" id="PS50931"/>
    </source>
</evidence>
<sequence length="314" mass="36125">MIFPFLFQRFWRKIVSVKGMRTMNTRDLQYFVALVKYKNYTQVAKLFKVSQPTITQSIQRLEREFNTQLIRKDRVHRDEMVTRSGMMLFENAKLINKKIDLAHQEISRANKRQIRFGLPPIIGKMAISQLVESLPDDLLQRLKIVSVGSHDLLKQLQDGKIDIAVLGSNNLIDEPGIYAHLVTSLPFNIIVSDHHPLAKRGAVSFKELADERFVNFDHQYVHYAALQAYCTYAGIKPQMVAYRMPDISWIKELVRQDFGISLMVKNAIQNEPGIVALDIQDPIPVSFTISVAVREGYVLSPEEETLVDRLKELK</sequence>
<reference evidence="6 7" key="1">
    <citation type="journal article" date="2015" name="Genome Announc.">
        <title>Expanding the biotechnology potential of lactobacilli through comparative genomics of 213 strains and associated genera.</title>
        <authorList>
            <person name="Sun Z."/>
            <person name="Harris H.M."/>
            <person name="McCann A."/>
            <person name="Guo C."/>
            <person name="Argimon S."/>
            <person name="Zhang W."/>
            <person name="Yang X."/>
            <person name="Jeffery I.B."/>
            <person name="Cooney J.C."/>
            <person name="Kagawa T.F."/>
            <person name="Liu W."/>
            <person name="Song Y."/>
            <person name="Salvetti E."/>
            <person name="Wrobel A."/>
            <person name="Rasinkangas P."/>
            <person name="Parkhill J."/>
            <person name="Rea M.C."/>
            <person name="O'Sullivan O."/>
            <person name="Ritari J."/>
            <person name="Douillard F.P."/>
            <person name="Paul Ross R."/>
            <person name="Yang R."/>
            <person name="Briner A.E."/>
            <person name="Felis G.E."/>
            <person name="de Vos W.M."/>
            <person name="Barrangou R."/>
            <person name="Klaenhammer T.R."/>
            <person name="Caufield P.W."/>
            <person name="Cui Y."/>
            <person name="Zhang H."/>
            <person name="O'Toole P.W."/>
        </authorList>
    </citation>
    <scope>NUCLEOTIDE SEQUENCE [LARGE SCALE GENOMIC DNA]</scope>
    <source>
        <strain evidence="6 7">DSM 4864</strain>
    </source>
</reference>
<evidence type="ECO:0000313" key="6">
    <source>
        <dbReference type="EMBL" id="KRM15352.1"/>
    </source>
</evidence>
<name>A0A0R1WBK8_9LACO</name>
<dbReference type="SUPFAM" id="SSF46785">
    <property type="entry name" value="Winged helix' DNA-binding domain"/>
    <property type="match status" value="1"/>
</dbReference>
<evidence type="ECO:0000313" key="7">
    <source>
        <dbReference type="Proteomes" id="UP000050973"/>
    </source>
</evidence>
<dbReference type="AlphaFoldDB" id="A0A0R1WBK8"/>
<keyword evidence="2" id="KW-0805">Transcription regulation</keyword>
<dbReference type="PROSITE" id="PS50931">
    <property type="entry name" value="HTH_LYSR"/>
    <property type="match status" value="1"/>
</dbReference>
<dbReference type="PANTHER" id="PTHR30419:SF25">
    <property type="entry name" value="HTH-TYPE TRANSCRIPTIONAL REGULATOR YTLI"/>
    <property type="match status" value="1"/>
</dbReference>
<keyword evidence="3" id="KW-0238">DNA-binding</keyword>
<evidence type="ECO:0000256" key="3">
    <source>
        <dbReference type="ARBA" id="ARBA00023125"/>
    </source>
</evidence>
<dbReference type="GO" id="GO:0003700">
    <property type="term" value="F:DNA-binding transcription factor activity"/>
    <property type="evidence" value="ECO:0007669"/>
    <property type="project" value="InterPro"/>
</dbReference>
<protein>
    <submittedName>
        <fullName evidence="6">LysR substrate binding domain protein</fullName>
    </submittedName>
</protein>
<accession>A0A0R1WBK8</accession>
<keyword evidence="4" id="KW-0804">Transcription</keyword>
<dbReference type="Gene3D" id="3.40.190.290">
    <property type="match status" value="1"/>
</dbReference>
<dbReference type="Pfam" id="PF00126">
    <property type="entry name" value="HTH_1"/>
    <property type="match status" value="1"/>
</dbReference>
<dbReference type="GO" id="GO:0005829">
    <property type="term" value="C:cytosol"/>
    <property type="evidence" value="ECO:0007669"/>
    <property type="project" value="TreeGrafter"/>
</dbReference>
<comment type="caution">
    <text evidence="6">The sequence shown here is derived from an EMBL/GenBank/DDBJ whole genome shotgun (WGS) entry which is preliminary data.</text>
</comment>
<dbReference type="InterPro" id="IPR036390">
    <property type="entry name" value="WH_DNA-bd_sf"/>
</dbReference>
<dbReference type="EMBL" id="AZGE01000012">
    <property type="protein sequence ID" value="KRM15352.1"/>
    <property type="molecule type" value="Genomic_DNA"/>
</dbReference>
<organism evidence="6 7">
    <name type="scientific">Limosilactobacillus oris DSM 4864</name>
    <dbReference type="NCBI Taxonomy" id="1423779"/>
    <lineage>
        <taxon>Bacteria</taxon>
        <taxon>Bacillati</taxon>
        <taxon>Bacillota</taxon>
        <taxon>Bacilli</taxon>
        <taxon>Lactobacillales</taxon>
        <taxon>Lactobacillaceae</taxon>
        <taxon>Limosilactobacillus</taxon>
    </lineage>
</organism>
<gene>
    <name evidence="6" type="ORF">FC49_GL000399</name>
</gene>
<dbReference type="Gene3D" id="1.10.10.10">
    <property type="entry name" value="Winged helix-like DNA-binding domain superfamily/Winged helix DNA-binding domain"/>
    <property type="match status" value="1"/>
</dbReference>
<dbReference type="GO" id="GO:0003677">
    <property type="term" value="F:DNA binding"/>
    <property type="evidence" value="ECO:0007669"/>
    <property type="project" value="UniProtKB-KW"/>
</dbReference>
<feature type="domain" description="HTH lysR-type" evidence="5">
    <location>
        <begin position="23"/>
        <end position="82"/>
    </location>
</feature>
<dbReference type="PANTHER" id="PTHR30419">
    <property type="entry name" value="HTH-TYPE TRANSCRIPTIONAL REGULATOR YBHD"/>
    <property type="match status" value="1"/>
</dbReference>
<dbReference type="PATRIC" id="fig|1423779.3.peg.403"/>
<evidence type="ECO:0000256" key="4">
    <source>
        <dbReference type="ARBA" id="ARBA00023163"/>
    </source>
</evidence>
<evidence type="ECO:0000256" key="2">
    <source>
        <dbReference type="ARBA" id="ARBA00023015"/>
    </source>
</evidence>
<dbReference type="SUPFAM" id="SSF53850">
    <property type="entry name" value="Periplasmic binding protein-like II"/>
    <property type="match status" value="1"/>
</dbReference>
<dbReference type="Pfam" id="PF03466">
    <property type="entry name" value="LysR_substrate"/>
    <property type="match status" value="1"/>
</dbReference>